<evidence type="ECO:0000256" key="1">
    <source>
        <dbReference type="ARBA" id="ARBA00004389"/>
    </source>
</evidence>
<dbReference type="InterPro" id="IPR009033">
    <property type="entry name" value="Calreticulin/calnexin_P_dom_sf"/>
</dbReference>
<dbReference type="PROSITE" id="PS00805">
    <property type="entry name" value="CALRETICULIN_REPEAT"/>
    <property type="match status" value="1"/>
</dbReference>
<comment type="subcellular location">
    <subcellularLocation>
        <location evidence="1">Endoplasmic reticulum membrane</location>
        <topology evidence="1">Single-pass membrane protein</topology>
    </subcellularLocation>
</comment>
<feature type="non-terminal residue" evidence="11">
    <location>
        <position position="1"/>
    </location>
</feature>
<dbReference type="GO" id="GO:0005789">
    <property type="term" value="C:endoplasmic reticulum membrane"/>
    <property type="evidence" value="ECO:0007669"/>
    <property type="project" value="UniProtKB-SubCell"/>
</dbReference>
<dbReference type="GO" id="GO:0036503">
    <property type="term" value="P:ERAD pathway"/>
    <property type="evidence" value="ECO:0007669"/>
    <property type="project" value="TreeGrafter"/>
</dbReference>
<keyword evidence="12" id="KW-1185">Reference proteome</keyword>
<dbReference type="AlphaFoldDB" id="A0A4P9W8U1"/>
<keyword evidence="6 9" id="KW-0472">Membrane</keyword>
<accession>A0A4P9W8U1</accession>
<evidence type="ECO:0000313" key="12">
    <source>
        <dbReference type="Proteomes" id="UP000269721"/>
    </source>
</evidence>
<feature type="disulfide bond" evidence="8">
    <location>
        <begin position="108"/>
        <end position="142"/>
    </location>
</feature>
<evidence type="ECO:0000256" key="4">
    <source>
        <dbReference type="ARBA" id="ARBA00022824"/>
    </source>
</evidence>
<dbReference type="Gene3D" id="2.60.120.200">
    <property type="match status" value="1"/>
</dbReference>
<comment type="similarity">
    <text evidence="2 9">Belongs to the calreticulin family.</text>
</comment>
<dbReference type="GO" id="GO:0005509">
    <property type="term" value="F:calcium ion binding"/>
    <property type="evidence" value="ECO:0007669"/>
    <property type="project" value="InterPro"/>
</dbReference>
<sequence>PPPPPPQPTTIKGPFVEQFVSGWDSRWVASSQKKEVDGVEDDELLRYRGEWAVEAPTVFPSIEGDKGLVVKTAAAHHAIAARFDAPVDPKGKTFVAQYEVKFENGLECGGAYIKLLSHNDSFEAKKFDDKTPYTIMFGPDKCGSTNKVHFIFRHKNPITGEIEEKHLKNPPAAKISKTTNLYTLIVRPDQTFDILINSEKAKSGSLLEDFTPAVNPPKEINDPEDKKPEDWVDEAKIVDPEAKKPADWDEEAPMEIPDEEASQPADWLVNEPLTIADPDSEKPDDWDEEEDGEWIAPTVSNPKCDKVSGCGEWVRPMKKNPEYKGKWTAPLIDNPAYKGVWAPRKIPNPDYFEDLTPSNFNPIGAVGIELWTMQNGMMFDNLYVGHSEADAKKFAEETFAIKAASEKAQEEAAKPKKETASDADDFKSRGQKIIANVGDFVNLAKKDPMNAIKELPHVAGGLLLAIIVPILFLYSL</sequence>
<evidence type="ECO:0000313" key="11">
    <source>
        <dbReference type="EMBL" id="RKO87210.1"/>
    </source>
</evidence>
<evidence type="ECO:0000256" key="8">
    <source>
        <dbReference type="PIRSR" id="PIRSR601580-3"/>
    </source>
</evidence>
<dbReference type="InterPro" id="IPR001580">
    <property type="entry name" value="Calret/calnex"/>
</dbReference>
<dbReference type="PROSITE" id="PS00803">
    <property type="entry name" value="CALRETICULIN_1"/>
    <property type="match status" value="1"/>
</dbReference>
<proteinExistence type="inferred from homology"/>
<feature type="non-terminal residue" evidence="11">
    <location>
        <position position="476"/>
    </location>
</feature>
<organism evidence="11 12">
    <name type="scientific">Blyttiomyces helicus</name>
    <dbReference type="NCBI Taxonomy" id="388810"/>
    <lineage>
        <taxon>Eukaryota</taxon>
        <taxon>Fungi</taxon>
        <taxon>Fungi incertae sedis</taxon>
        <taxon>Chytridiomycota</taxon>
        <taxon>Chytridiomycota incertae sedis</taxon>
        <taxon>Chytridiomycetes</taxon>
        <taxon>Chytridiomycetes incertae sedis</taxon>
        <taxon>Blyttiomyces</taxon>
    </lineage>
</organism>
<dbReference type="EMBL" id="KZ997593">
    <property type="protein sequence ID" value="RKO87210.1"/>
    <property type="molecule type" value="Genomic_DNA"/>
</dbReference>
<keyword evidence="5 9" id="KW-1133">Transmembrane helix</keyword>
<dbReference type="Gene3D" id="2.10.250.10">
    <property type="entry name" value="Calreticulin/calnexin, P domain"/>
    <property type="match status" value="1"/>
</dbReference>
<evidence type="ECO:0000256" key="6">
    <source>
        <dbReference type="ARBA" id="ARBA00023136"/>
    </source>
</evidence>
<dbReference type="SUPFAM" id="SSF49899">
    <property type="entry name" value="Concanavalin A-like lectins/glucanases"/>
    <property type="match status" value="1"/>
</dbReference>
<dbReference type="GO" id="GO:0006457">
    <property type="term" value="P:protein folding"/>
    <property type="evidence" value="ECO:0007669"/>
    <property type="project" value="InterPro"/>
</dbReference>
<dbReference type="SUPFAM" id="SSF63887">
    <property type="entry name" value="P-domain of calnexin/calreticulin"/>
    <property type="match status" value="1"/>
</dbReference>
<keyword evidence="4 9" id="KW-0256">Endoplasmic reticulum</keyword>
<name>A0A4P9W8U1_9FUNG</name>
<gene>
    <name evidence="11" type="ORF">BDK51DRAFT_6930</name>
</gene>
<keyword evidence="7 9" id="KW-0143">Chaperone</keyword>
<dbReference type="OrthoDB" id="1938156at2759"/>
<evidence type="ECO:0000256" key="3">
    <source>
        <dbReference type="ARBA" id="ARBA00022692"/>
    </source>
</evidence>
<dbReference type="GO" id="GO:0051082">
    <property type="term" value="F:unfolded protein binding"/>
    <property type="evidence" value="ECO:0007669"/>
    <property type="project" value="InterPro"/>
</dbReference>
<dbReference type="PROSITE" id="PS00804">
    <property type="entry name" value="CALRETICULIN_2"/>
    <property type="match status" value="1"/>
</dbReference>
<dbReference type="FunFam" id="2.60.120.200:FF:000011">
    <property type="entry name" value="Probable calnexin"/>
    <property type="match status" value="1"/>
</dbReference>
<feature type="region of interest" description="Disordered" evidence="10">
    <location>
        <begin position="208"/>
        <end position="228"/>
    </location>
</feature>
<dbReference type="InterPro" id="IPR013320">
    <property type="entry name" value="ConA-like_dom_sf"/>
</dbReference>
<evidence type="ECO:0000256" key="5">
    <source>
        <dbReference type="ARBA" id="ARBA00022989"/>
    </source>
</evidence>
<feature type="transmembrane region" description="Helical" evidence="9">
    <location>
        <begin position="455"/>
        <end position="474"/>
    </location>
</feature>
<dbReference type="Proteomes" id="UP000269721">
    <property type="component" value="Unassembled WGS sequence"/>
</dbReference>
<dbReference type="FunFam" id="2.10.250.10:FF:000001">
    <property type="entry name" value="Calnexin homolog"/>
    <property type="match status" value="1"/>
</dbReference>
<protein>
    <submittedName>
        <fullName evidence="11">Calreticulin family-domain-containing protein</fullName>
    </submittedName>
</protein>
<feature type="compositionally biased region" description="Basic and acidic residues" evidence="10">
    <location>
        <begin position="219"/>
        <end position="228"/>
    </location>
</feature>
<evidence type="ECO:0000256" key="9">
    <source>
        <dbReference type="RuleBase" id="RU362126"/>
    </source>
</evidence>
<reference evidence="12" key="1">
    <citation type="journal article" date="2018" name="Nat. Microbiol.">
        <title>Leveraging single-cell genomics to expand the fungal tree of life.</title>
        <authorList>
            <person name="Ahrendt S.R."/>
            <person name="Quandt C.A."/>
            <person name="Ciobanu D."/>
            <person name="Clum A."/>
            <person name="Salamov A."/>
            <person name="Andreopoulos B."/>
            <person name="Cheng J.F."/>
            <person name="Woyke T."/>
            <person name="Pelin A."/>
            <person name="Henrissat B."/>
            <person name="Reynolds N.K."/>
            <person name="Benny G.L."/>
            <person name="Smith M.E."/>
            <person name="James T.Y."/>
            <person name="Grigoriev I.V."/>
        </authorList>
    </citation>
    <scope>NUCLEOTIDE SEQUENCE [LARGE SCALE GENOMIC DNA]</scope>
</reference>
<dbReference type="PANTHER" id="PTHR11073:SF1">
    <property type="entry name" value="CALNEXIN 14D-RELATED"/>
    <property type="match status" value="1"/>
</dbReference>
<keyword evidence="3 9" id="KW-0812">Transmembrane</keyword>
<dbReference type="Pfam" id="PF00262">
    <property type="entry name" value="Calreticulin"/>
    <property type="match status" value="1"/>
</dbReference>
<dbReference type="PRINTS" id="PR00626">
    <property type="entry name" value="CALRETICULIN"/>
</dbReference>
<evidence type="ECO:0000256" key="7">
    <source>
        <dbReference type="ARBA" id="ARBA00023186"/>
    </source>
</evidence>
<evidence type="ECO:0000256" key="2">
    <source>
        <dbReference type="ARBA" id="ARBA00010983"/>
    </source>
</evidence>
<keyword evidence="8" id="KW-1015">Disulfide bond</keyword>
<dbReference type="InterPro" id="IPR018124">
    <property type="entry name" value="Calret/calnex_CS"/>
</dbReference>
<evidence type="ECO:0000256" key="10">
    <source>
        <dbReference type="SAM" id="MobiDB-lite"/>
    </source>
</evidence>
<dbReference type="PANTHER" id="PTHR11073">
    <property type="entry name" value="CALRETICULIN AND CALNEXIN"/>
    <property type="match status" value="1"/>
</dbReference>